<sequence length="374" mass="43056">MTAYLVSDPALNQVQVHKMAQPEPPYFFEGAEKLLEIWFARPMNASGKCSLRNIPYDELVQMLEVCRCHILHHTTNGVIDSYVLSESSMFITDDRVILKTCGTTRLLMAIECVRDLAKKYAGMDTIANVFYSRKNFVRPELQPALHRSFDSEVAFLDEFFDDGSAYCMGSLKEDRWYLYCSDGENTSRGRADHTLEVLMTDIPSEVLQVYSKAECKDGKECTMRSGINKILPIGTEVHSELFDPVGYSMNGLIPDSDEYVTIHVTPEKEFCYVSFETNQRRGCLHKQTMKVLDCFKPNKFLLTLFANEESSNGKDSQWKIWNQEIPGYKRTNLQFLRLQHDSLVYAQFTRRNTTTKRRRMIDDDEDSEDSNGCD</sequence>
<dbReference type="GO" id="GO:0008295">
    <property type="term" value="P:spermidine biosynthetic process"/>
    <property type="evidence" value="ECO:0007669"/>
    <property type="project" value="UniProtKB-KW"/>
</dbReference>
<keyword evidence="7 13" id="KW-0620">Polyamine biosynthesis</keyword>
<dbReference type="InterPro" id="IPR018166">
    <property type="entry name" value="S-AdoMet_deCO2ase_CS"/>
</dbReference>
<dbReference type="AlphaFoldDB" id="A0A914DKP3"/>
<dbReference type="PANTHER" id="PTHR11570">
    <property type="entry name" value="S-ADENOSYLMETHIONINE DECARBOXYLASE"/>
    <property type="match status" value="1"/>
</dbReference>
<dbReference type="InterPro" id="IPR001985">
    <property type="entry name" value="S-AdoMet_decarboxylase_euk"/>
</dbReference>
<evidence type="ECO:0000256" key="13">
    <source>
        <dbReference type="PIRNR" id="PIRNR001355"/>
    </source>
</evidence>
<dbReference type="InterPro" id="IPR016067">
    <property type="entry name" value="S-AdoMet_deCO2ase_core"/>
</dbReference>
<comment type="cofactor">
    <cofactor evidence="13">
        <name>pyruvate</name>
        <dbReference type="ChEBI" id="CHEBI:15361"/>
    </cofactor>
    <text evidence="13">Binds 1 pyruvoyl group covalently per subunit.</text>
</comment>
<evidence type="ECO:0000256" key="11">
    <source>
        <dbReference type="ARBA" id="ARBA00023317"/>
    </source>
</evidence>
<keyword evidence="19" id="KW-1185">Reference proteome</keyword>
<feature type="binding site" evidence="15">
    <location>
        <position position="86"/>
    </location>
    <ligand>
        <name>substrate</name>
    </ligand>
</feature>
<keyword evidence="5 17" id="KW-0068">Autocatalytic cleavage</keyword>
<feature type="active site" description="Proton acceptor; for processing activity" evidence="14">
    <location>
        <position position="263"/>
    </location>
</feature>
<comment type="similarity">
    <text evidence="2 13">Belongs to the eukaryotic AdoMetDC family.</text>
</comment>
<dbReference type="PANTHER" id="PTHR11570:SF0">
    <property type="entry name" value="S-ADENOSYLMETHIONINE DECARBOXYLASE PROENZYME"/>
    <property type="match status" value="1"/>
</dbReference>
<dbReference type="GO" id="GO:0005829">
    <property type="term" value="C:cytosol"/>
    <property type="evidence" value="ECO:0007669"/>
    <property type="project" value="TreeGrafter"/>
</dbReference>
<dbReference type="NCBIfam" id="TIGR00535">
    <property type="entry name" value="SAM_DCase"/>
    <property type="match status" value="1"/>
</dbReference>
<dbReference type="Pfam" id="PF01536">
    <property type="entry name" value="SAM_decarbox"/>
    <property type="match status" value="1"/>
</dbReference>
<evidence type="ECO:0000256" key="10">
    <source>
        <dbReference type="ARBA" id="ARBA00023270"/>
    </source>
</evidence>
<feature type="binding site" evidence="15">
    <location>
        <position position="267"/>
    </location>
    <ligand>
        <name>substrate</name>
    </ligand>
</feature>
<evidence type="ECO:0000256" key="15">
    <source>
        <dbReference type="PIRSR" id="PIRSR001355-2"/>
    </source>
</evidence>
<keyword evidence="8 13" id="KW-0865">Zymogen</keyword>
<name>A0A914DKP3_9BILA</name>
<evidence type="ECO:0000256" key="14">
    <source>
        <dbReference type="PIRSR" id="PIRSR001355-1"/>
    </source>
</evidence>
<evidence type="ECO:0000256" key="9">
    <source>
        <dbReference type="ARBA" id="ARBA00023239"/>
    </source>
</evidence>
<keyword evidence="9 13" id="KW-0456">Lyase</keyword>
<keyword evidence="4 13" id="KW-0210">Decarboxylase</keyword>
<proteinExistence type="inferred from homology"/>
<dbReference type="Proteomes" id="UP000887540">
    <property type="component" value="Unplaced"/>
</dbReference>
<feature type="modified residue" description="Pyruvic acid (Ser); by autocatalysis" evidence="16">
    <location>
        <position position="87"/>
    </location>
</feature>
<evidence type="ECO:0000256" key="6">
    <source>
        <dbReference type="ARBA" id="ARBA00023066"/>
    </source>
</evidence>
<protein>
    <recommendedName>
        <fullName evidence="13">S-adenosylmethionine decarboxylase proenzyme</fullName>
        <ecNumber evidence="13">4.1.1.50</ecNumber>
    </recommendedName>
</protein>
<evidence type="ECO:0000256" key="1">
    <source>
        <dbReference type="ARBA" id="ARBA00004911"/>
    </source>
</evidence>
<dbReference type="WBParaSite" id="ACRNAN_scaffold2750.g32759.t1">
    <property type="protein sequence ID" value="ACRNAN_scaffold2750.g32759.t1"/>
    <property type="gene ID" value="ACRNAN_scaffold2750.g32759"/>
</dbReference>
<feature type="binding site" evidence="15">
    <location>
        <position position="242"/>
    </location>
    <ligand>
        <name>substrate</name>
    </ligand>
</feature>
<dbReference type="PIRSF" id="PIRSF001355">
    <property type="entry name" value="S-AdenosylMet_decarboxylase"/>
    <property type="match status" value="1"/>
</dbReference>
<accession>A0A914DKP3</accession>
<dbReference type="SUPFAM" id="SSF56276">
    <property type="entry name" value="S-adenosylmethionine decarboxylase"/>
    <property type="match status" value="1"/>
</dbReference>
<comment type="catalytic activity">
    <reaction evidence="12 13">
        <text>S-adenosyl-L-methionine + H(+) = S-adenosyl 3-(methylsulfanyl)propylamine + CO2</text>
        <dbReference type="Rhea" id="RHEA:15981"/>
        <dbReference type="ChEBI" id="CHEBI:15378"/>
        <dbReference type="ChEBI" id="CHEBI:16526"/>
        <dbReference type="ChEBI" id="CHEBI:57443"/>
        <dbReference type="ChEBI" id="CHEBI:59789"/>
        <dbReference type="EC" id="4.1.1.50"/>
    </reaction>
</comment>
<evidence type="ECO:0000256" key="3">
    <source>
        <dbReference type="ARBA" id="ARBA00022691"/>
    </source>
</evidence>
<evidence type="ECO:0000256" key="7">
    <source>
        <dbReference type="ARBA" id="ARBA00023115"/>
    </source>
</evidence>
<dbReference type="PROSITE" id="PS01336">
    <property type="entry name" value="ADOMETDC"/>
    <property type="match status" value="1"/>
</dbReference>
<dbReference type="InterPro" id="IPR048283">
    <property type="entry name" value="AdoMetDC-like"/>
</dbReference>
<dbReference type="GO" id="GO:0006597">
    <property type="term" value="P:spermine biosynthetic process"/>
    <property type="evidence" value="ECO:0007669"/>
    <property type="project" value="InterPro"/>
</dbReference>
<keyword evidence="11 13" id="KW-0670">Pyruvate</keyword>
<feature type="site" description="Cleavage (non-hydrolytic); by autolysis" evidence="17">
    <location>
        <begin position="86"/>
        <end position="87"/>
    </location>
</feature>
<feature type="chain" id="PRO_5042321999" description="S-adenosylmethionine decarboxylase alpha chain" evidence="18">
    <location>
        <begin position="87"/>
        <end position="374"/>
    </location>
</feature>
<organism evidence="19 20">
    <name type="scientific">Acrobeloides nanus</name>
    <dbReference type="NCBI Taxonomy" id="290746"/>
    <lineage>
        <taxon>Eukaryota</taxon>
        <taxon>Metazoa</taxon>
        <taxon>Ecdysozoa</taxon>
        <taxon>Nematoda</taxon>
        <taxon>Chromadorea</taxon>
        <taxon>Rhabditida</taxon>
        <taxon>Tylenchina</taxon>
        <taxon>Cephalobomorpha</taxon>
        <taxon>Cephaloboidea</taxon>
        <taxon>Cephalobidae</taxon>
        <taxon>Acrobeloides</taxon>
    </lineage>
</organism>
<evidence type="ECO:0000313" key="20">
    <source>
        <dbReference type="WBParaSite" id="ACRNAN_scaffold2750.g32759.t1"/>
    </source>
</evidence>
<keyword evidence="3 13" id="KW-0949">S-adenosyl-L-methionine</keyword>
<evidence type="ECO:0000256" key="5">
    <source>
        <dbReference type="ARBA" id="ARBA00022813"/>
    </source>
</evidence>
<evidence type="ECO:0000313" key="19">
    <source>
        <dbReference type="Proteomes" id="UP000887540"/>
    </source>
</evidence>
<comment type="pathway">
    <text evidence="1 13">Amine and polyamine biosynthesis; S-adenosylmethioninamine biosynthesis; S-adenosylmethioninamine from S-adenosyl-L-methionine: step 1/1.</text>
</comment>
<evidence type="ECO:0000256" key="4">
    <source>
        <dbReference type="ARBA" id="ARBA00022793"/>
    </source>
</evidence>
<keyword evidence="6 13" id="KW-0745">Spermidine biosynthesis</keyword>
<feature type="active site" description="Proton donor; for catalytic activity" evidence="14">
    <location>
        <position position="101"/>
    </location>
</feature>
<evidence type="ECO:0000256" key="17">
    <source>
        <dbReference type="PIRSR" id="PIRSR001355-4"/>
    </source>
</evidence>
<feature type="active site" description="Proton acceptor; for processing activity" evidence="14">
    <location>
        <position position="248"/>
    </location>
</feature>
<keyword evidence="10 13" id="KW-0704">Schiff base</keyword>
<feature type="binding site" evidence="15">
    <location>
        <position position="28"/>
    </location>
    <ligand>
        <name>substrate</name>
    </ligand>
</feature>
<feature type="active site" description="Schiff-base intermediate with substrate; via pyruvic acid" evidence="14">
    <location>
        <position position="87"/>
    </location>
</feature>
<dbReference type="GO" id="GO:0004014">
    <property type="term" value="F:adenosylmethionine decarboxylase activity"/>
    <property type="evidence" value="ECO:0007669"/>
    <property type="project" value="UniProtKB-EC"/>
</dbReference>
<evidence type="ECO:0000256" key="18">
    <source>
        <dbReference type="PIRSR" id="PIRSR001355-5"/>
    </source>
</evidence>
<evidence type="ECO:0000256" key="2">
    <source>
        <dbReference type="ARBA" id="ARBA00008466"/>
    </source>
</evidence>
<evidence type="ECO:0000256" key="12">
    <source>
        <dbReference type="ARBA" id="ARBA00048112"/>
    </source>
</evidence>
<dbReference type="EC" id="4.1.1.50" evidence="13"/>
<evidence type="ECO:0000256" key="16">
    <source>
        <dbReference type="PIRSR" id="PIRSR001355-3"/>
    </source>
</evidence>
<evidence type="ECO:0000256" key="8">
    <source>
        <dbReference type="ARBA" id="ARBA00023145"/>
    </source>
</evidence>
<reference evidence="20" key="1">
    <citation type="submission" date="2022-11" db="UniProtKB">
        <authorList>
            <consortium name="WormBaseParasite"/>
        </authorList>
    </citation>
    <scope>IDENTIFICATION</scope>
</reference>
<feature type="chain" id="PRO_5042322000" description="S-adenosylmethionine decarboxylase beta chain" evidence="18">
    <location>
        <begin position="1"/>
        <end position="86"/>
    </location>
</feature>
<dbReference type="Gene3D" id="3.60.90.10">
    <property type="entry name" value="S-adenosylmethionine decarboxylase"/>
    <property type="match status" value="1"/>
</dbReference>